<evidence type="ECO:0000259" key="1">
    <source>
        <dbReference type="Pfam" id="PF13454"/>
    </source>
</evidence>
<organism evidence="2 3">
    <name type="scientific">Antarctobacter heliothermus</name>
    <dbReference type="NCBI Taxonomy" id="74033"/>
    <lineage>
        <taxon>Bacteria</taxon>
        <taxon>Pseudomonadati</taxon>
        <taxon>Pseudomonadota</taxon>
        <taxon>Alphaproteobacteria</taxon>
        <taxon>Rhodobacterales</taxon>
        <taxon>Roseobacteraceae</taxon>
        <taxon>Antarctobacter</taxon>
    </lineage>
</organism>
<dbReference type="PANTHER" id="PTHR40254:SF1">
    <property type="entry name" value="BLR0577 PROTEIN"/>
    <property type="match status" value="1"/>
</dbReference>
<reference evidence="2 3" key="1">
    <citation type="submission" date="2017-07" db="EMBL/GenBank/DDBJ databases">
        <title>Genome Sequence of Antarctobacter heliothermus Strain SMS3 Isolated from a culture of the Diatom Skeletonema marinoi.</title>
        <authorList>
            <person name="Topel M."/>
            <person name="Pinder M.I.M."/>
            <person name="Johansson O.N."/>
            <person name="Kourtchenko O."/>
            <person name="Godhe A."/>
            <person name="Clarke A.K."/>
        </authorList>
    </citation>
    <scope>NUCLEOTIDE SEQUENCE [LARGE SCALE GENOMIC DNA]</scope>
    <source>
        <strain evidence="2 3">SMS3</strain>
    </source>
</reference>
<evidence type="ECO:0000313" key="2">
    <source>
        <dbReference type="EMBL" id="ASP22836.1"/>
    </source>
</evidence>
<name>A0A222E9I6_9RHOB</name>
<proteinExistence type="predicted"/>
<dbReference type="EMBL" id="CP022540">
    <property type="protein sequence ID" value="ASP22836.1"/>
    <property type="molecule type" value="Genomic_DNA"/>
</dbReference>
<sequence>MERDDPSRMIAVVGLGPRGLGALESLAAQGRKAGVSLQVDVFDALPACGAGPNFSPDESPTCLLNIPVRDIEIRPPEYSRVGSFADWLADAPGPDAFPTRAAMGRYLEARWADLRELGYLGVSRHAGLVEAVQQAEGGWTLQVDGQWRGPYAEVLLAPGQPEVTPDDQLADWQAHSRQSDGTLAQAYPATRLVSAASGWAGQTVAIRGLALSAFDVLRALTTAQGGRFDQGRYIPSGQEPARILPFSLDGKPPFPKPGTEGLDARFTPLASETAAFEGAIAKAACASAKEAAAIINAALVPAVVRILAGCGAAKTAEQVMQWLDTEWRTPGAQETDGPMDTLRSGIAMAEGSAAPTIGYAVGQVWRKWQDELRAGYNAAQTDAETAQALVGFDEGVKRYSYGPPLSSSVELAVLIDAGVVDLALASDPDIDMVPAGWVLKGDGRSEAASVMIDAVLPSPVLSSITAPLVAGLVRDGWMSPLADGLAAQTTADGRVIGEDGKVALGLCLLGRLALGSVVAADSLHDCFGASGDRWAEGVLARLG</sequence>
<dbReference type="Gene3D" id="3.50.50.60">
    <property type="entry name" value="FAD/NAD(P)-binding domain"/>
    <property type="match status" value="1"/>
</dbReference>
<evidence type="ECO:0000313" key="3">
    <source>
        <dbReference type="Proteomes" id="UP000203589"/>
    </source>
</evidence>
<feature type="domain" description="FAD-dependent urate hydroxylase HpyO/Asp monooxygenase CreE-like FAD/NAD(P)-binding" evidence="1">
    <location>
        <begin position="11"/>
        <end position="160"/>
    </location>
</feature>
<dbReference type="InterPro" id="IPR052189">
    <property type="entry name" value="L-asp_N-monooxygenase_NS-form"/>
</dbReference>
<dbReference type="Pfam" id="PF13454">
    <property type="entry name" value="NAD_binding_9"/>
    <property type="match status" value="1"/>
</dbReference>
<protein>
    <submittedName>
        <fullName evidence="2">FAD-NAD(P)-binding protein</fullName>
    </submittedName>
</protein>
<dbReference type="PANTHER" id="PTHR40254">
    <property type="entry name" value="BLR0577 PROTEIN"/>
    <property type="match status" value="1"/>
</dbReference>
<gene>
    <name evidence="2" type="ORF">ANTHELSMS3_04232</name>
</gene>
<dbReference type="OrthoDB" id="6309046at2"/>
<dbReference type="InterPro" id="IPR036188">
    <property type="entry name" value="FAD/NAD-bd_sf"/>
</dbReference>
<dbReference type="Proteomes" id="UP000203589">
    <property type="component" value="Chromosome"/>
</dbReference>
<keyword evidence="3" id="KW-1185">Reference proteome</keyword>
<dbReference type="RefSeq" id="WP_094036543.1">
    <property type="nucleotide sequence ID" value="NZ_CP022540.1"/>
</dbReference>
<dbReference type="AlphaFoldDB" id="A0A222E9I6"/>
<dbReference type="SUPFAM" id="SSF51905">
    <property type="entry name" value="FAD/NAD(P)-binding domain"/>
    <property type="match status" value="1"/>
</dbReference>
<accession>A0A222E9I6</accession>
<dbReference type="InterPro" id="IPR038732">
    <property type="entry name" value="HpyO/CreE_NAD-binding"/>
</dbReference>
<dbReference type="KEGG" id="aht:ANTHELSMS3_04232"/>